<dbReference type="Pfam" id="PF13520">
    <property type="entry name" value="AA_permease_2"/>
    <property type="match status" value="1"/>
</dbReference>
<dbReference type="STRING" id="47428.A0A284R3M5"/>
<dbReference type="PANTHER" id="PTHR11785">
    <property type="entry name" value="AMINO ACID TRANSPORTER"/>
    <property type="match status" value="1"/>
</dbReference>
<feature type="transmembrane region" description="Helical" evidence="6">
    <location>
        <begin position="255"/>
        <end position="278"/>
    </location>
</feature>
<dbReference type="GO" id="GO:0015179">
    <property type="term" value="F:L-amino acid transmembrane transporter activity"/>
    <property type="evidence" value="ECO:0007669"/>
    <property type="project" value="TreeGrafter"/>
</dbReference>
<evidence type="ECO:0000256" key="3">
    <source>
        <dbReference type="ARBA" id="ARBA00022989"/>
    </source>
</evidence>
<evidence type="ECO:0000313" key="7">
    <source>
        <dbReference type="EMBL" id="SJL03312.1"/>
    </source>
</evidence>
<dbReference type="Gene3D" id="1.20.1740.10">
    <property type="entry name" value="Amino acid/polyamine transporter I"/>
    <property type="match status" value="1"/>
</dbReference>
<comment type="subcellular location">
    <subcellularLocation>
        <location evidence="1">Membrane</location>
        <topology evidence="1">Multi-pass membrane protein</topology>
    </subcellularLocation>
</comment>
<evidence type="ECO:0000313" key="8">
    <source>
        <dbReference type="Proteomes" id="UP000219338"/>
    </source>
</evidence>
<feature type="transmembrane region" description="Helical" evidence="6">
    <location>
        <begin position="222"/>
        <end position="243"/>
    </location>
</feature>
<organism evidence="7 8">
    <name type="scientific">Armillaria ostoyae</name>
    <name type="common">Armillaria root rot fungus</name>
    <dbReference type="NCBI Taxonomy" id="47428"/>
    <lineage>
        <taxon>Eukaryota</taxon>
        <taxon>Fungi</taxon>
        <taxon>Dikarya</taxon>
        <taxon>Basidiomycota</taxon>
        <taxon>Agaricomycotina</taxon>
        <taxon>Agaricomycetes</taxon>
        <taxon>Agaricomycetidae</taxon>
        <taxon>Agaricales</taxon>
        <taxon>Marasmiineae</taxon>
        <taxon>Physalacriaceae</taxon>
        <taxon>Armillaria</taxon>
    </lineage>
</organism>
<dbReference type="AlphaFoldDB" id="A0A284R3M5"/>
<evidence type="ECO:0000256" key="2">
    <source>
        <dbReference type="ARBA" id="ARBA00022692"/>
    </source>
</evidence>
<feature type="transmembrane region" description="Helical" evidence="6">
    <location>
        <begin position="334"/>
        <end position="357"/>
    </location>
</feature>
<feature type="transmembrane region" description="Helical" evidence="6">
    <location>
        <begin position="184"/>
        <end position="202"/>
    </location>
</feature>
<dbReference type="FunFam" id="1.20.1740.10:FF:000025">
    <property type="entry name" value="High-affinity methionine permease"/>
    <property type="match status" value="1"/>
</dbReference>
<keyword evidence="4 6" id="KW-0472">Membrane</keyword>
<dbReference type="GO" id="GO:0016020">
    <property type="term" value="C:membrane"/>
    <property type="evidence" value="ECO:0007669"/>
    <property type="project" value="UniProtKB-SubCell"/>
</dbReference>
<feature type="transmembrane region" description="Helical" evidence="6">
    <location>
        <begin position="105"/>
        <end position="125"/>
    </location>
</feature>
<dbReference type="InterPro" id="IPR050598">
    <property type="entry name" value="AminoAcid_Transporter"/>
</dbReference>
<dbReference type="Proteomes" id="UP000219338">
    <property type="component" value="Unassembled WGS sequence"/>
</dbReference>
<dbReference type="OrthoDB" id="5982228at2759"/>
<dbReference type="PANTHER" id="PTHR11785:SF498">
    <property type="entry name" value="HIGH-AFFINITY METHIONINE PERMEASE"/>
    <property type="match status" value="1"/>
</dbReference>
<feature type="transmembrane region" description="Helical" evidence="6">
    <location>
        <begin position="431"/>
        <end position="452"/>
    </location>
</feature>
<keyword evidence="3 6" id="KW-1133">Transmembrane helix</keyword>
<feature type="region of interest" description="Disordered" evidence="5">
    <location>
        <begin position="1"/>
        <end position="23"/>
    </location>
</feature>
<evidence type="ECO:0000256" key="4">
    <source>
        <dbReference type="ARBA" id="ARBA00023136"/>
    </source>
</evidence>
<protein>
    <submittedName>
        <fullName evidence="7">Related to high-affinity methionine permease</fullName>
    </submittedName>
</protein>
<proteinExistence type="predicted"/>
<feature type="transmembrane region" description="Helical" evidence="6">
    <location>
        <begin position="386"/>
        <end position="405"/>
    </location>
</feature>
<feature type="transmembrane region" description="Helical" evidence="6">
    <location>
        <begin position="530"/>
        <end position="554"/>
    </location>
</feature>
<feature type="transmembrane region" description="Helical" evidence="6">
    <location>
        <begin position="137"/>
        <end position="159"/>
    </location>
</feature>
<evidence type="ECO:0000256" key="5">
    <source>
        <dbReference type="SAM" id="MobiDB-lite"/>
    </source>
</evidence>
<feature type="transmembrane region" description="Helical" evidence="6">
    <location>
        <begin position="497"/>
        <end position="518"/>
    </location>
</feature>
<dbReference type="EMBL" id="FUEG01000004">
    <property type="protein sequence ID" value="SJL03312.1"/>
    <property type="molecule type" value="Genomic_DNA"/>
</dbReference>
<gene>
    <name evidence="7" type="ORF">ARMOST_06665</name>
</gene>
<keyword evidence="8" id="KW-1185">Reference proteome</keyword>
<dbReference type="InterPro" id="IPR002293">
    <property type="entry name" value="AA/rel_permease1"/>
</dbReference>
<sequence length="589" mass="64576">MASSTNHAFNPYNDPSRQSGSVGQTMIRDHAIDAWNSAYFASYDAKQRLGRRPSHSSLKSSIIVKHAPKEEEIHDPLAGAALTRDDSTGRDGETFDDVPPERRTIGLWSAVFLIFNRIIGTGIFATPSTILSSSGSVGLALFMWVIGGIIAASGLAVYVEFGTGLPRSGGELTYLSYIYQRPRYLAVALYAAYAASMPWPAGNSVVFGQYILLAAGKDVTRWNQRGIGIACVTFALIIHSCFLKWGLRLQNALGVFKIVILLLITFSGFAALAGHIKLPEDEKPHNFRNAFEGTESNANAFVTGLYNVIWSFIGYSNVNYALSEVKNPVRTLKIAGPVAIASVSVVYILVNIAYFAAVAKEDILSSGQTVAALYFRNMFGIKAEKALNVFVALSALGNVMAVLFSQGRINQELGRIGVLPFSKFWASNKPFNAPATGLGLQWLVTIIIILAPPPGDAYNLVLNMVSYPLAIINAFISGGLLFLYSPWGGDWRPPFRATWPVVLFFFLSNLFLTFAPLVPPAPGQSVYKSLPYWLHVVISVGVFAVGGIYWIFWVKLLPRWGHYRLERHLELQDDGVSRSVFKKIPNELS</sequence>
<feature type="transmembrane region" description="Helical" evidence="6">
    <location>
        <begin position="464"/>
        <end position="485"/>
    </location>
</feature>
<evidence type="ECO:0000256" key="1">
    <source>
        <dbReference type="ARBA" id="ARBA00004141"/>
    </source>
</evidence>
<evidence type="ECO:0000256" key="6">
    <source>
        <dbReference type="SAM" id="Phobius"/>
    </source>
</evidence>
<dbReference type="OMA" id="LYMFVNI"/>
<name>A0A284R3M5_ARMOS</name>
<feature type="transmembrane region" description="Helical" evidence="6">
    <location>
        <begin position="298"/>
        <end position="322"/>
    </location>
</feature>
<reference evidence="8" key="1">
    <citation type="journal article" date="2017" name="Nat. Ecol. Evol.">
        <title>Genome expansion and lineage-specific genetic innovations in the forest pathogenic fungi Armillaria.</title>
        <authorList>
            <person name="Sipos G."/>
            <person name="Prasanna A.N."/>
            <person name="Walter M.C."/>
            <person name="O'Connor E."/>
            <person name="Balint B."/>
            <person name="Krizsan K."/>
            <person name="Kiss B."/>
            <person name="Hess J."/>
            <person name="Varga T."/>
            <person name="Slot J."/>
            <person name="Riley R."/>
            <person name="Boka B."/>
            <person name="Rigling D."/>
            <person name="Barry K."/>
            <person name="Lee J."/>
            <person name="Mihaltcheva S."/>
            <person name="LaButti K."/>
            <person name="Lipzen A."/>
            <person name="Waldron R."/>
            <person name="Moloney N.M."/>
            <person name="Sperisen C."/>
            <person name="Kredics L."/>
            <person name="Vagvoelgyi C."/>
            <person name="Patrignani A."/>
            <person name="Fitzpatrick D."/>
            <person name="Nagy I."/>
            <person name="Doyle S."/>
            <person name="Anderson J.B."/>
            <person name="Grigoriev I.V."/>
            <person name="Gueldener U."/>
            <person name="Muensterkoetter M."/>
            <person name="Nagy L.G."/>
        </authorList>
    </citation>
    <scope>NUCLEOTIDE SEQUENCE [LARGE SCALE GENOMIC DNA]</scope>
    <source>
        <strain evidence="8">C18/9</strain>
    </source>
</reference>
<accession>A0A284R3M5</accession>
<keyword evidence="2 6" id="KW-0812">Transmembrane</keyword>